<dbReference type="AlphaFoldDB" id="K9X313"/>
<name>K9X313_9NOST</name>
<reference evidence="1 2" key="1">
    <citation type="submission" date="2012-06" db="EMBL/GenBank/DDBJ databases">
        <title>Finished chromosome of genome of Cylindrospermum stagnale PCC 7417.</title>
        <authorList>
            <consortium name="US DOE Joint Genome Institute"/>
            <person name="Gugger M."/>
            <person name="Coursin T."/>
            <person name="Rippka R."/>
            <person name="Tandeau De Marsac N."/>
            <person name="Huntemann M."/>
            <person name="Wei C.-L."/>
            <person name="Han J."/>
            <person name="Detter J.C."/>
            <person name="Han C."/>
            <person name="Tapia R."/>
            <person name="Chen A."/>
            <person name="Kyrpides N."/>
            <person name="Mavromatis K."/>
            <person name="Markowitz V."/>
            <person name="Szeto E."/>
            <person name="Ivanova N."/>
            <person name="Pagani I."/>
            <person name="Pati A."/>
            <person name="Goodwin L."/>
            <person name="Nordberg H.P."/>
            <person name="Cantor M.N."/>
            <person name="Hua S.X."/>
            <person name="Woyke T."/>
            <person name="Kerfeld C.A."/>
        </authorList>
    </citation>
    <scope>NUCLEOTIDE SEQUENCE [LARGE SCALE GENOMIC DNA]</scope>
    <source>
        <strain evidence="1 2">PCC 7417</strain>
    </source>
</reference>
<evidence type="ECO:0000313" key="2">
    <source>
        <dbReference type="Proteomes" id="UP000010475"/>
    </source>
</evidence>
<dbReference type="EMBL" id="CP003642">
    <property type="protein sequence ID" value="AFZ26456.1"/>
    <property type="molecule type" value="Genomic_DNA"/>
</dbReference>
<proteinExistence type="predicted"/>
<organism evidence="1 2">
    <name type="scientific">Cylindrospermum stagnale PCC 7417</name>
    <dbReference type="NCBI Taxonomy" id="56107"/>
    <lineage>
        <taxon>Bacteria</taxon>
        <taxon>Bacillati</taxon>
        <taxon>Cyanobacteriota</taxon>
        <taxon>Cyanophyceae</taxon>
        <taxon>Nostocales</taxon>
        <taxon>Nostocaceae</taxon>
        <taxon>Cylindrospermum</taxon>
    </lineage>
</organism>
<sequence>MTINLTKHHILRDLKHFVEQTQPLDLAMKRLNHNQNFKLSGYWHEKIFYKEISFINPLSVSLKTASVSLVWNDNHIERLIKFYFLLKADGSKCENQIIEEVDKTGHMFLSFNTKLELVSEDWFVDVLSPYVIAKKDESINN</sequence>
<dbReference type="HOGENOM" id="CLU_1822193_0_0_3"/>
<dbReference type="KEGG" id="csg:Cylst_4365"/>
<dbReference type="Proteomes" id="UP000010475">
    <property type="component" value="Chromosome"/>
</dbReference>
<accession>K9X313</accession>
<evidence type="ECO:0000313" key="1">
    <source>
        <dbReference type="EMBL" id="AFZ26456.1"/>
    </source>
</evidence>
<protein>
    <submittedName>
        <fullName evidence="1">Uncharacterized protein</fullName>
    </submittedName>
</protein>
<gene>
    <name evidence="1" type="ORF">Cylst_4365</name>
</gene>
<dbReference type="STRING" id="56107.Cylst_4365"/>
<dbReference type="RefSeq" id="WP_015209698.1">
    <property type="nucleotide sequence ID" value="NC_019757.1"/>
</dbReference>
<keyword evidence="2" id="KW-1185">Reference proteome</keyword>